<sequence length="79" mass="8128">MPSDLAEVRVWRLGLATRIMAGLLIGGMAVVVVVFFFWQATAPDGNLLAPLAIGALTACSDSPCGGETSILGCPPARRG</sequence>
<evidence type="ECO:0000313" key="3">
    <source>
        <dbReference type="Proteomes" id="UP000198217"/>
    </source>
</evidence>
<dbReference type="EMBL" id="LT607750">
    <property type="protein sequence ID" value="SCG65148.1"/>
    <property type="molecule type" value="Genomic_DNA"/>
</dbReference>
<name>A0A1C5J3E5_9ACTN</name>
<gene>
    <name evidence="2" type="ORF">GA0070609_4024</name>
</gene>
<dbReference type="AlphaFoldDB" id="A0A1C5J3E5"/>
<organism evidence="2 3">
    <name type="scientific">Micromonospora echinaurantiaca</name>
    <dbReference type="NCBI Taxonomy" id="47857"/>
    <lineage>
        <taxon>Bacteria</taxon>
        <taxon>Bacillati</taxon>
        <taxon>Actinomycetota</taxon>
        <taxon>Actinomycetes</taxon>
        <taxon>Micromonosporales</taxon>
        <taxon>Micromonosporaceae</taxon>
        <taxon>Micromonospora</taxon>
    </lineage>
</organism>
<keyword evidence="1" id="KW-0472">Membrane</keyword>
<dbReference type="Proteomes" id="UP000198217">
    <property type="component" value="Chromosome I"/>
</dbReference>
<evidence type="ECO:0000313" key="2">
    <source>
        <dbReference type="EMBL" id="SCG65148.1"/>
    </source>
</evidence>
<reference evidence="2 3" key="1">
    <citation type="submission" date="2016-06" db="EMBL/GenBank/DDBJ databases">
        <authorList>
            <person name="Kjaerup R.B."/>
            <person name="Dalgaard T.S."/>
            <person name="Juul-Madsen H.R."/>
        </authorList>
    </citation>
    <scope>NUCLEOTIDE SEQUENCE [LARGE SCALE GENOMIC DNA]</scope>
    <source>
        <strain evidence="2 3">DSM 43904</strain>
    </source>
</reference>
<keyword evidence="1" id="KW-0812">Transmembrane</keyword>
<proteinExistence type="predicted"/>
<feature type="transmembrane region" description="Helical" evidence="1">
    <location>
        <begin position="19"/>
        <end position="38"/>
    </location>
</feature>
<accession>A0A1C5J3E5</accession>
<protein>
    <submittedName>
        <fullName evidence="2">Uncharacterized protein</fullName>
    </submittedName>
</protein>
<evidence type="ECO:0000256" key="1">
    <source>
        <dbReference type="SAM" id="Phobius"/>
    </source>
</evidence>
<keyword evidence="1" id="KW-1133">Transmembrane helix</keyword>
<keyword evidence="3" id="KW-1185">Reference proteome</keyword>
<dbReference type="RefSeq" id="WP_172899376.1">
    <property type="nucleotide sequence ID" value="NZ_LT607750.1"/>
</dbReference>